<accession>A0A5A7N4C8</accession>
<dbReference type="InterPro" id="IPR018723">
    <property type="entry name" value="DUF2254_membrane"/>
</dbReference>
<keyword evidence="2" id="KW-1185">Reference proteome</keyword>
<dbReference type="AlphaFoldDB" id="A0A5A7N4C8"/>
<comment type="caution">
    <text evidence="1">The sequence shown here is derived from an EMBL/GenBank/DDBJ whole genome shotgun (WGS) entry which is preliminary data.</text>
</comment>
<proteinExistence type="predicted"/>
<evidence type="ECO:0000313" key="2">
    <source>
        <dbReference type="Proteomes" id="UP000324996"/>
    </source>
</evidence>
<protein>
    <recommendedName>
        <fullName evidence="3">DUF2254 domain-containing protein</fullName>
    </recommendedName>
</protein>
<organism evidence="1 2">
    <name type="scientific">Iodidimonas nitroreducens</name>
    <dbReference type="NCBI Taxonomy" id="1236968"/>
    <lineage>
        <taxon>Bacteria</taxon>
        <taxon>Pseudomonadati</taxon>
        <taxon>Pseudomonadota</taxon>
        <taxon>Alphaproteobacteria</taxon>
        <taxon>Iodidimonadales</taxon>
        <taxon>Iodidimonadaceae</taxon>
        <taxon>Iodidimonas</taxon>
    </lineage>
</organism>
<evidence type="ECO:0000313" key="1">
    <source>
        <dbReference type="EMBL" id="GER02988.1"/>
    </source>
</evidence>
<sequence>MERLAEFASARHCRIWLSVLPGSYCYPGRPLFSHSADELSEEDTQHLSFAFTIGKVRNYDQDPRFGVIVLSEIASRALSPSVNDPGTAIEVLGRIVSVLLEYDPEQQKEPKYPDLFVPPIKPIELLEDAFLPIARDGAGLIEVQIRLQKSLQALRIAAPDIYGKAALIISAKALDHAKIALAHPEEKALLDSLAQDISD</sequence>
<gene>
    <name evidence="1" type="ORF">JCM17846_06700</name>
</gene>
<evidence type="ECO:0008006" key="3">
    <source>
        <dbReference type="Google" id="ProtNLM"/>
    </source>
</evidence>
<reference evidence="1 2" key="1">
    <citation type="submission" date="2019-09" db="EMBL/GenBank/DDBJ databases">
        <title>NBRP : Genome information of microbial organism related human and environment.</title>
        <authorList>
            <person name="Hattori M."/>
            <person name="Oshima K."/>
            <person name="Inaba H."/>
            <person name="Suda W."/>
            <person name="Sakamoto M."/>
            <person name="Iino T."/>
            <person name="Kitahara M."/>
            <person name="Oshida Y."/>
            <person name="Iida T."/>
            <person name="Kudo T."/>
            <person name="Itoh T."/>
            <person name="Ohkuma M."/>
        </authorList>
    </citation>
    <scope>NUCLEOTIDE SEQUENCE [LARGE SCALE GENOMIC DNA]</scope>
    <source>
        <strain evidence="1 2">Q-1</strain>
    </source>
</reference>
<name>A0A5A7N4C8_9PROT</name>
<dbReference type="EMBL" id="BKCN01000002">
    <property type="protein sequence ID" value="GER02988.1"/>
    <property type="molecule type" value="Genomic_DNA"/>
</dbReference>
<dbReference type="Pfam" id="PF10011">
    <property type="entry name" value="DUF2254"/>
    <property type="match status" value="1"/>
</dbReference>
<dbReference type="Proteomes" id="UP000324996">
    <property type="component" value="Unassembled WGS sequence"/>
</dbReference>